<evidence type="ECO:0000313" key="1">
    <source>
        <dbReference type="EMBL" id="MBO8450442.1"/>
    </source>
</evidence>
<evidence type="ECO:0000313" key="2">
    <source>
        <dbReference type="Proteomes" id="UP000823616"/>
    </source>
</evidence>
<gene>
    <name evidence="1" type="ORF">IAA96_04980</name>
</gene>
<reference evidence="1" key="1">
    <citation type="submission" date="2020-10" db="EMBL/GenBank/DDBJ databases">
        <authorList>
            <person name="Gilroy R."/>
        </authorList>
    </citation>
    <scope>NUCLEOTIDE SEQUENCE</scope>
    <source>
        <strain evidence="1">B3-4054</strain>
    </source>
</reference>
<dbReference type="Proteomes" id="UP000823616">
    <property type="component" value="Unassembled WGS sequence"/>
</dbReference>
<proteinExistence type="predicted"/>
<accession>A0A9D9ENK8</accession>
<reference evidence="1" key="2">
    <citation type="journal article" date="2021" name="PeerJ">
        <title>Extensive microbial diversity within the chicken gut microbiome revealed by metagenomics and culture.</title>
        <authorList>
            <person name="Gilroy R."/>
            <person name="Ravi A."/>
            <person name="Getino M."/>
            <person name="Pursley I."/>
            <person name="Horton D.L."/>
            <person name="Alikhan N.F."/>
            <person name="Baker D."/>
            <person name="Gharbi K."/>
            <person name="Hall N."/>
            <person name="Watson M."/>
            <person name="Adriaenssens E.M."/>
            <person name="Foster-Nyarko E."/>
            <person name="Jarju S."/>
            <person name="Secka A."/>
            <person name="Antonio M."/>
            <person name="Oren A."/>
            <person name="Chaudhuri R.R."/>
            <person name="La Ragione R."/>
            <person name="Hildebrand F."/>
            <person name="Pallen M.J."/>
        </authorList>
    </citation>
    <scope>NUCLEOTIDE SEQUENCE</scope>
    <source>
        <strain evidence="1">B3-4054</strain>
    </source>
</reference>
<name>A0A9D9ENK8_9SPIR</name>
<protein>
    <submittedName>
        <fullName evidence="1">Uncharacterized protein</fullName>
    </submittedName>
</protein>
<comment type="caution">
    <text evidence="1">The sequence shown here is derived from an EMBL/GenBank/DDBJ whole genome shotgun (WGS) entry which is preliminary data.</text>
</comment>
<dbReference type="AlphaFoldDB" id="A0A9D9ENK8"/>
<organism evidence="1 2">
    <name type="scientific">Candidatus Avitreponema avistercoris</name>
    <dbReference type="NCBI Taxonomy" id="2840705"/>
    <lineage>
        <taxon>Bacteria</taxon>
        <taxon>Pseudomonadati</taxon>
        <taxon>Spirochaetota</taxon>
        <taxon>Spirochaetia</taxon>
        <taxon>Spirochaetales</taxon>
        <taxon>Candidatus Avitreponema</taxon>
    </lineage>
</organism>
<dbReference type="EMBL" id="JADIMS010000083">
    <property type="protein sequence ID" value="MBO8450442.1"/>
    <property type="molecule type" value="Genomic_DNA"/>
</dbReference>
<sequence length="209" mass="22681">MKRFLICGLLSVFFLSGLCAGPFGLSMGMNLDEIRDACGGVRPQKAAEFDFDFGDDVYVISPEKTHSAFDVYFARVNENAGLYRIIAGADAIPDTDYGENVKNRFYSVAESISKTYGKPELTDAYRGERGLFDGASDWMTALTRGDRVLEALWLAESGQDLLPGDVAGIWLKAIGIYSGSSTSGYAGALVLRYDFANGAAVAEQEENVF</sequence>